<name>A0A840XX95_9PROT</name>
<feature type="region of interest" description="Disordered" evidence="1">
    <location>
        <begin position="141"/>
        <end position="170"/>
    </location>
</feature>
<keyword evidence="4" id="KW-1185">Reference proteome</keyword>
<keyword evidence="2" id="KW-0732">Signal</keyword>
<dbReference type="Proteomes" id="UP000562254">
    <property type="component" value="Unassembled WGS sequence"/>
</dbReference>
<dbReference type="Gene3D" id="2.30.30.40">
    <property type="entry name" value="SH3 Domains"/>
    <property type="match status" value="1"/>
</dbReference>
<reference evidence="3 4" key="1">
    <citation type="submission" date="2020-08" db="EMBL/GenBank/DDBJ databases">
        <title>Genomic Encyclopedia of Type Strains, Phase IV (KMG-IV): sequencing the most valuable type-strain genomes for metagenomic binning, comparative biology and taxonomic classification.</title>
        <authorList>
            <person name="Goeker M."/>
        </authorList>
    </citation>
    <scope>NUCLEOTIDE SEQUENCE [LARGE SCALE GENOMIC DNA]</scope>
    <source>
        <strain evidence="3 4">DSM 25895</strain>
    </source>
</reference>
<accession>A0A840XX95</accession>
<feature type="chain" id="PRO_5032452284" evidence="2">
    <location>
        <begin position="21"/>
        <end position="310"/>
    </location>
</feature>
<dbReference type="Pfam" id="PF06347">
    <property type="entry name" value="SH3_4"/>
    <property type="match status" value="2"/>
</dbReference>
<feature type="signal peptide" evidence="2">
    <location>
        <begin position="1"/>
        <end position="20"/>
    </location>
</feature>
<proteinExistence type="predicted"/>
<feature type="compositionally biased region" description="Low complexity" evidence="1">
    <location>
        <begin position="67"/>
        <end position="95"/>
    </location>
</feature>
<dbReference type="InterPro" id="IPR010466">
    <property type="entry name" value="DUF1058"/>
</dbReference>
<dbReference type="EMBL" id="JACIJE010000002">
    <property type="protein sequence ID" value="MBB5688787.1"/>
    <property type="molecule type" value="Genomic_DNA"/>
</dbReference>
<sequence length="310" mass="32046">MTVLLRIAVVALAIAGTLPAAGQSSLGGAGSLPPPQRPGGSPAPAATPRPATPPAATTPQPSPAPAARPAAPARPQAAQRPAAPRAQPAPQAAPVVRPPNRPDARPGGATAQRPPRGQAGTQGRAAGAAAGAAAAGAAAGAAAAPARPPEPAAPATPPPEPQPTVGSVTNLPLPRFAALRSDSVNLRSGPGTRFPIEWTYQRRDLPVEIIREFELWRRIRDPEGTEGWVHQSTLMGRRSVIVRGAPGSEAILRRRPEPEAAPVARLRPGVVLRLRQCEARSAWCEAQVGEHRGFIRRAEVWGVGAEEEVR</sequence>
<evidence type="ECO:0000313" key="3">
    <source>
        <dbReference type="EMBL" id="MBB5688787.1"/>
    </source>
</evidence>
<feature type="compositionally biased region" description="Low complexity" evidence="1">
    <location>
        <begin position="115"/>
        <end position="128"/>
    </location>
</feature>
<protein>
    <submittedName>
        <fullName evidence="3">SH3-like domain-containing protein</fullName>
    </submittedName>
</protein>
<dbReference type="AlphaFoldDB" id="A0A840XX95"/>
<gene>
    <name evidence="3" type="ORF">FHS88_000903</name>
</gene>
<evidence type="ECO:0000256" key="2">
    <source>
        <dbReference type="SAM" id="SignalP"/>
    </source>
</evidence>
<dbReference type="RefSeq" id="WP_221244329.1">
    <property type="nucleotide sequence ID" value="NZ_JACIJE010000002.1"/>
</dbReference>
<organism evidence="3 4">
    <name type="scientific">Neoroseomonas alkaliterrae</name>
    <dbReference type="NCBI Taxonomy" id="1452450"/>
    <lineage>
        <taxon>Bacteria</taxon>
        <taxon>Pseudomonadati</taxon>
        <taxon>Pseudomonadota</taxon>
        <taxon>Alphaproteobacteria</taxon>
        <taxon>Acetobacterales</taxon>
        <taxon>Acetobacteraceae</taxon>
        <taxon>Neoroseomonas</taxon>
    </lineage>
</organism>
<evidence type="ECO:0000256" key="1">
    <source>
        <dbReference type="SAM" id="MobiDB-lite"/>
    </source>
</evidence>
<dbReference type="PRINTS" id="PR01217">
    <property type="entry name" value="PRICHEXTENSN"/>
</dbReference>
<feature type="compositionally biased region" description="Pro residues" evidence="1">
    <location>
        <begin position="146"/>
        <end position="162"/>
    </location>
</feature>
<comment type="caution">
    <text evidence="3">The sequence shown here is derived from an EMBL/GenBank/DDBJ whole genome shotgun (WGS) entry which is preliminary data.</text>
</comment>
<evidence type="ECO:0000313" key="4">
    <source>
        <dbReference type="Proteomes" id="UP000562254"/>
    </source>
</evidence>
<feature type="region of interest" description="Disordered" evidence="1">
    <location>
        <begin position="20"/>
        <end position="128"/>
    </location>
</feature>